<name>A0A0A8YPC7_ARUDO</name>
<dbReference type="AlphaFoldDB" id="A0A0A8YPC7"/>
<proteinExistence type="predicted"/>
<protein>
    <submittedName>
        <fullName evidence="1">Uncharacterized protein</fullName>
    </submittedName>
</protein>
<dbReference type="EMBL" id="GBRH01271250">
    <property type="protein sequence ID" value="JAD26645.1"/>
    <property type="molecule type" value="Transcribed_RNA"/>
</dbReference>
<reference evidence="1" key="2">
    <citation type="journal article" date="2015" name="Data Brief">
        <title>Shoot transcriptome of the giant reed, Arundo donax.</title>
        <authorList>
            <person name="Barrero R.A."/>
            <person name="Guerrero F.D."/>
            <person name="Moolhuijzen P."/>
            <person name="Goolsby J.A."/>
            <person name="Tidwell J."/>
            <person name="Bellgard S.E."/>
            <person name="Bellgard M.I."/>
        </authorList>
    </citation>
    <scope>NUCLEOTIDE SEQUENCE</scope>
    <source>
        <tissue evidence="1">Shoot tissue taken approximately 20 cm above the soil surface</tissue>
    </source>
</reference>
<organism evidence="1">
    <name type="scientific">Arundo donax</name>
    <name type="common">Giant reed</name>
    <name type="synonym">Donax arundinaceus</name>
    <dbReference type="NCBI Taxonomy" id="35708"/>
    <lineage>
        <taxon>Eukaryota</taxon>
        <taxon>Viridiplantae</taxon>
        <taxon>Streptophyta</taxon>
        <taxon>Embryophyta</taxon>
        <taxon>Tracheophyta</taxon>
        <taxon>Spermatophyta</taxon>
        <taxon>Magnoliopsida</taxon>
        <taxon>Liliopsida</taxon>
        <taxon>Poales</taxon>
        <taxon>Poaceae</taxon>
        <taxon>PACMAD clade</taxon>
        <taxon>Arundinoideae</taxon>
        <taxon>Arundineae</taxon>
        <taxon>Arundo</taxon>
    </lineage>
</organism>
<accession>A0A0A8YPC7</accession>
<evidence type="ECO:0000313" key="1">
    <source>
        <dbReference type="EMBL" id="JAD26645.1"/>
    </source>
</evidence>
<reference evidence="1" key="1">
    <citation type="submission" date="2014-09" db="EMBL/GenBank/DDBJ databases">
        <authorList>
            <person name="Magalhaes I.L.F."/>
            <person name="Oliveira U."/>
            <person name="Santos F.R."/>
            <person name="Vidigal T.H.D.A."/>
            <person name="Brescovit A.D."/>
            <person name="Santos A.J."/>
        </authorList>
    </citation>
    <scope>NUCLEOTIDE SEQUENCE</scope>
    <source>
        <tissue evidence="1">Shoot tissue taken approximately 20 cm above the soil surface</tissue>
    </source>
</reference>
<sequence length="32" mass="3577">MAFACFLNTLATSVTVTRPTVHFLSLFFLGRD</sequence>